<organism evidence="2 3">
    <name type="scientific">Paenibacillus residui</name>
    <dbReference type="NCBI Taxonomy" id="629724"/>
    <lineage>
        <taxon>Bacteria</taxon>
        <taxon>Bacillati</taxon>
        <taxon>Bacillota</taxon>
        <taxon>Bacilli</taxon>
        <taxon>Bacillales</taxon>
        <taxon>Paenibacillaceae</taxon>
        <taxon>Paenibacillus</taxon>
    </lineage>
</organism>
<dbReference type="Proteomes" id="UP001597120">
    <property type="component" value="Unassembled WGS sequence"/>
</dbReference>
<evidence type="ECO:0000259" key="1">
    <source>
        <dbReference type="Pfam" id="PF13524"/>
    </source>
</evidence>
<feature type="domain" description="Spore protein YkvP/CgeB glycosyl transferase-like" evidence="1">
    <location>
        <begin position="217"/>
        <end position="374"/>
    </location>
</feature>
<comment type="caution">
    <text evidence="2">The sequence shown here is derived from an EMBL/GenBank/DDBJ whole genome shotgun (WGS) entry which is preliminary data.</text>
</comment>
<dbReference type="EMBL" id="JBHTIU010000035">
    <property type="protein sequence ID" value="MFD0869756.1"/>
    <property type="molecule type" value="Genomic_DNA"/>
</dbReference>
<dbReference type="GO" id="GO:0016757">
    <property type="term" value="F:glycosyltransferase activity"/>
    <property type="evidence" value="ECO:0007669"/>
    <property type="project" value="UniProtKB-KW"/>
</dbReference>
<dbReference type="EC" id="2.4.-.-" evidence="2"/>
<keyword evidence="2" id="KW-0328">Glycosyltransferase</keyword>
<sequence>MRSGRQATFIRRRTGKTRRLAGGRTEDGFRAGHADGWSDGYHYGRCRKVMEQVPDPSEILYDLHVVFVHEALFALNEGIRSGLESLVSRVSVVNPMQADAAAYIAGLAPDLVLVLNGVHAFPPEQAQALKQYGVKTAVWFADDPYFTDVSSQIAPLYDYVFTHEMGCVPFYQGLGCPNVHYLPLAASRKVFYPQPVGSEYRTDICFIGTGFWNRISFFDQISRYLTGKKVMISGGLWTRLKAYPRLKHRITLAGTPFEQTAAYYSGAKIVVNLHRAAEDSQHNKNSRRLPALSVNPRTFEMAACGTLQLTDIRQDLNDFYIPGSEIETYTSAQEWIEKVEYYLNHEDRRREVALRGLHRTMKEHTYRHRLIQLLTTVFGDRLESANKRSEVTS</sequence>
<gene>
    <name evidence="2" type="ORF">ACFQ03_11385</name>
</gene>
<proteinExistence type="predicted"/>
<dbReference type="InterPro" id="IPR055259">
    <property type="entry name" value="YkvP/CgeB_Glyco_trans-like"/>
</dbReference>
<accession>A0ABW3D9V6</accession>
<keyword evidence="2" id="KW-0808">Transferase</keyword>
<dbReference type="Pfam" id="PF13524">
    <property type="entry name" value="Glyco_trans_1_2"/>
    <property type="match status" value="1"/>
</dbReference>
<reference evidence="3" key="1">
    <citation type="journal article" date="2019" name="Int. J. Syst. Evol. Microbiol.">
        <title>The Global Catalogue of Microorganisms (GCM) 10K type strain sequencing project: providing services to taxonomists for standard genome sequencing and annotation.</title>
        <authorList>
            <consortium name="The Broad Institute Genomics Platform"/>
            <consortium name="The Broad Institute Genome Sequencing Center for Infectious Disease"/>
            <person name="Wu L."/>
            <person name="Ma J."/>
        </authorList>
    </citation>
    <scope>NUCLEOTIDE SEQUENCE [LARGE SCALE GENOMIC DNA]</scope>
    <source>
        <strain evidence="3">CCUG 57263</strain>
    </source>
</reference>
<evidence type="ECO:0000313" key="3">
    <source>
        <dbReference type="Proteomes" id="UP001597120"/>
    </source>
</evidence>
<keyword evidence="3" id="KW-1185">Reference proteome</keyword>
<evidence type="ECO:0000313" key="2">
    <source>
        <dbReference type="EMBL" id="MFD0869756.1"/>
    </source>
</evidence>
<name>A0ABW3D9V6_9BACL</name>
<dbReference type="RefSeq" id="WP_379288217.1">
    <property type="nucleotide sequence ID" value="NZ_JBHTIU010000035.1"/>
</dbReference>
<protein>
    <submittedName>
        <fullName evidence="2">Glycosyltransferase</fullName>
        <ecNumber evidence="2">2.4.-.-</ecNumber>
    </submittedName>
</protein>